<keyword evidence="3" id="KW-1185">Reference proteome</keyword>
<dbReference type="GeneID" id="116287933"/>
<proteinExistence type="predicted"/>
<dbReference type="RefSeq" id="XP_031550497.1">
    <property type="nucleotide sequence ID" value="XM_031694637.1"/>
</dbReference>
<evidence type="ECO:0000313" key="3">
    <source>
        <dbReference type="Proteomes" id="UP000515163"/>
    </source>
</evidence>
<dbReference type="InterPro" id="IPR054722">
    <property type="entry name" value="PolX-like_BBD"/>
</dbReference>
<dbReference type="InterPro" id="IPR025724">
    <property type="entry name" value="GAG-pre-integrase_dom"/>
</dbReference>
<feature type="domain" description="Retrovirus-related Pol polyprotein from transposon TNT 1-94-like beta-barrel" evidence="2">
    <location>
        <begin position="1"/>
        <end position="71"/>
    </location>
</feature>
<reference evidence="4" key="1">
    <citation type="submission" date="2025-08" db="UniProtKB">
        <authorList>
            <consortium name="RefSeq"/>
        </authorList>
    </citation>
    <scope>IDENTIFICATION</scope>
    <source>
        <tissue evidence="4">Tentacle</tissue>
    </source>
</reference>
<sequence length="151" mass="17031">MTHEREILLDYVEYKHPINIFLGDNTVIHTLGEGNANLSTKNSGHDVTLNLHKVLFVPDFTKKLLSVPAMAMMGAEIHFDQDTCIVLKDGEEFVIGNLINHKLYAVNAIEFAHVSTTSTSASVPSFEDWHCRMGHLNYNYINRLLSKDMAD</sequence>
<organism evidence="3 4">
    <name type="scientific">Actinia tenebrosa</name>
    <name type="common">Australian red waratah sea anemone</name>
    <dbReference type="NCBI Taxonomy" id="6105"/>
    <lineage>
        <taxon>Eukaryota</taxon>
        <taxon>Metazoa</taxon>
        <taxon>Cnidaria</taxon>
        <taxon>Anthozoa</taxon>
        <taxon>Hexacorallia</taxon>
        <taxon>Actiniaria</taxon>
        <taxon>Actiniidae</taxon>
        <taxon>Actinia</taxon>
    </lineage>
</organism>
<name>A0A6P8HCS8_ACTTE</name>
<dbReference type="KEGG" id="aten:116287933"/>
<accession>A0A6P8HCS8</accession>
<dbReference type="OrthoDB" id="8053277at2759"/>
<gene>
    <name evidence="4" type="primary">LOC116287933</name>
</gene>
<protein>
    <submittedName>
        <fullName evidence="4">Uncharacterized protein LOC116287933</fullName>
    </submittedName>
</protein>
<evidence type="ECO:0000259" key="2">
    <source>
        <dbReference type="Pfam" id="PF22936"/>
    </source>
</evidence>
<evidence type="ECO:0000313" key="4">
    <source>
        <dbReference type="RefSeq" id="XP_031550497.1"/>
    </source>
</evidence>
<feature type="domain" description="GAG-pre-integrase" evidence="1">
    <location>
        <begin position="102"/>
        <end position="149"/>
    </location>
</feature>
<dbReference type="Pfam" id="PF13976">
    <property type="entry name" value="gag_pre-integrs"/>
    <property type="match status" value="1"/>
</dbReference>
<dbReference type="Pfam" id="PF22936">
    <property type="entry name" value="Pol_BBD"/>
    <property type="match status" value="1"/>
</dbReference>
<dbReference type="Proteomes" id="UP000515163">
    <property type="component" value="Unplaced"/>
</dbReference>
<feature type="non-terminal residue" evidence="4">
    <location>
        <position position="151"/>
    </location>
</feature>
<evidence type="ECO:0000259" key="1">
    <source>
        <dbReference type="Pfam" id="PF13976"/>
    </source>
</evidence>
<dbReference type="InParanoid" id="A0A6P8HCS8"/>
<dbReference type="AlphaFoldDB" id="A0A6P8HCS8"/>